<evidence type="ECO:0000256" key="3">
    <source>
        <dbReference type="ARBA" id="ARBA00023163"/>
    </source>
</evidence>
<dbReference type="SMART" id="SM00354">
    <property type="entry name" value="HTH_LACI"/>
    <property type="match status" value="1"/>
</dbReference>
<dbReference type="CDD" id="cd01392">
    <property type="entry name" value="HTH_LacI"/>
    <property type="match status" value="1"/>
</dbReference>
<dbReference type="PROSITE" id="PS50932">
    <property type="entry name" value="HTH_LACI_2"/>
    <property type="match status" value="1"/>
</dbReference>
<dbReference type="GO" id="GO:0000976">
    <property type="term" value="F:transcription cis-regulatory region binding"/>
    <property type="evidence" value="ECO:0007669"/>
    <property type="project" value="TreeGrafter"/>
</dbReference>
<accession>A0A0E9M381</accession>
<dbReference type="CDD" id="cd06267">
    <property type="entry name" value="PBP1_LacI_sugar_binding-like"/>
    <property type="match status" value="1"/>
</dbReference>
<keyword evidence="3" id="KW-0804">Transcription</keyword>
<keyword evidence="1" id="KW-0805">Transcription regulation</keyword>
<organism evidence="5 6">
    <name type="scientific">Geofilum rubicundum JCM 15548</name>
    <dbReference type="NCBI Taxonomy" id="1236989"/>
    <lineage>
        <taxon>Bacteria</taxon>
        <taxon>Pseudomonadati</taxon>
        <taxon>Bacteroidota</taxon>
        <taxon>Bacteroidia</taxon>
        <taxon>Marinilabiliales</taxon>
        <taxon>Marinilabiliaceae</taxon>
        <taxon>Geofilum</taxon>
    </lineage>
</organism>
<evidence type="ECO:0000313" key="6">
    <source>
        <dbReference type="Proteomes" id="UP000032900"/>
    </source>
</evidence>
<dbReference type="InterPro" id="IPR000843">
    <property type="entry name" value="HTH_LacI"/>
</dbReference>
<proteinExistence type="predicted"/>
<dbReference type="InterPro" id="IPR010982">
    <property type="entry name" value="Lambda_DNA-bd_dom_sf"/>
</dbReference>
<dbReference type="Proteomes" id="UP000032900">
    <property type="component" value="Unassembled WGS sequence"/>
</dbReference>
<keyword evidence="6" id="KW-1185">Reference proteome</keyword>
<dbReference type="SUPFAM" id="SSF53822">
    <property type="entry name" value="Periplasmic binding protein-like I"/>
    <property type="match status" value="1"/>
</dbReference>
<evidence type="ECO:0000313" key="5">
    <source>
        <dbReference type="EMBL" id="GAO31969.1"/>
    </source>
</evidence>
<comment type="caution">
    <text evidence="5">The sequence shown here is derived from an EMBL/GenBank/DDBJ whole genome shotgun (WGS) entry which is preliminary data.</text>
</comment>
<dbReference type="STRING" id="1236989.JCM15548_14386"/>
<dbReference type="Gene3D" id="1.10.260.40">
    <property type="entry name" value="lambda repressor-like DNA-binding domains"/>
    <property type="match status" value="1"/>
</dbReference>
<dbReference type="Pfam" id="PF00532">
    <property type="entry name" value="Peripla_BP_1"/>
    <property type="match status" value="1"/>
</dbReference>
<dbReference type="InterPro" id="IPR028082">
    <property type="entry name" value="Peripla_BP_I"/>
</dbReference>
<dbReference type="PANTHER" id="PTHR30146:SF109">
    <property type="entry name" value="HTH-TYPE TRANSCRIPTIONAL REGULATOR GALS"/>
    <property type="match status" value="1"/>
</dbReference>
<dbReference type="Pfam" id="PF00356">
    <property type="entry name" value="LacI"/>
    <property type="match status" value="1"/>
</dbReference>
<keyword evidence="2" id="KW-0238">DNA-binding</keyword>
<dbReference type="InterPro" id="IPR001761">
    <property type="entry name" value="Peripla_BP/Lac1_sug-bd_dom"/>
</dbReference>
<name>A0A0E9M381_9BACT</name>
<feature type="domain" description="HTH lacI-type" evidence="4">
    <location>
        <begin position="4"/>
        <end position="58"/>
    </location>
</feature>
<reference evidence="5 6" key="1">
    <citation type="journal article" date="2015" name="Microbes Environ.">
        <title>Distribution and evolution of nitrogen fixation genes in the phylum bacteroidetes.</title>
        <authorList>
            <person name="Inoue J."/>
            <person name="Oshima K."/>
            <person name="Suda W."/>
            <person name="Sakamoto M."/>
            <person name="Iino T."/>
            <person name="Noda S."/>
            <person name="Hongoh Y."/>
            <person name="Hattori M."/>
            <person name="Ohkuma M."/>
        </authorList>
    </citation>
    <scope>NUCLEOTIDE SEQUENCE [LARGE SCALE GENOMIC DNA]</scope>
    <source>
        <strain evidence="5">JCM 15548</strain>
    </source>
</reference>
<dbReference type="PANTHER" id="PTHR30146">
    <property type="entry name" value="LACI-RELATED TRANSCRIPTIONAL REPRESSOR"/>
    <property type="match status" value="1"/>
</dbReference>
<evidence type="ECO:0000256" key="2">
    <source>
        <dbReference type="ARBA" id="ARBA00023125"/>
    </source>
</evidence>
<protein>
    <submittedName>
        <fullName evidence="5">LacI family transcriptional regulator</fullName>
    </submittedName>
</protein>
<sequence length="329" mass="36757">MKRITIKDIAREMGLHHSTVSRALRSRSEINQATREKVLKYAALKGYQVNRNALQLRGSGSNIIGVIVPNIHHSFFSNFVSIITRLAFEAGYIVAVFQSEESVEQEKEILKSIIQQNIAGVIASISMETTDTSHFQQLDHYKIPMVGFDRISSSLKTSTVELDNLSTLRNVVTTLHSRGYTKIAYLSGNPSIHLYQERQKGYFGGLKAIGTSYQKCLQLTDKFTIEQGYHATEKLMEAPEKPDALIFDSHILACGGLQYLKKQGDRLLENTGIATFGGHPWLSISAANILFIQQPEDQIAKATFDLLMENIVHPTQVKTTALKFQATLI</sequence>
<dbReference type="EMBL" id="BAZW01000072">
    <property type="protein sequence ID" value="GAO31969.1"/>
    <property type="molecule type" value="Genomic_DNA"/>
</dbReference>
<dbReference type="AlphaFoldDB" id="A0A0E9M381"/>
<dbReference type="SUPFAM" id="SSF47413">
    <property type="entry name" value="lambda repressor-like DNA-binding domains"/>
    <property type="match status" value="1"/>
</dbReference>
<dbReference type="Gene3D" id="3.40.50.2300">
    <property type="match status" value="2"/>
</dbReference>
<evidence type="ECO:0000259" key="4">
    <source>
        <dbReference type="PROSITE" id="PS50932"/>
    </source>
</evidence>
<dbReference type="GO" id="GO:0003700">
    <property type="term" value="F:DNA-binding transcription factor activity"/>
    <property type="evidence" value="ECO:0007669"/>
    <property type="project" value="TreeGrafter"/>
</dbReference>
<gene>
    <name evidence="5" type="ORF">JCM15548_14386</name>
</gene>
<evidence type="ECO:0000256" key="1">
    <source>
        <dbReference type="ARBA" id="ARBA00023015"/>
    </source>
</evidence>